<proteinExistence type="predicted"/>
<keyword evidence="1" id="KW-0324">Glycolysis</keyword>
<dbReference type="GO" id="GO:0005737">
    <property type="term" value="C:cytoplasm"/>
    <property type="evidence" value="ECO:0007669"/>
    <property type="project" value="TreeGrafter"/>
</dbReference>
<dbReference type="InterPro" id="IPR001345">
    <property type="entry name" value="PG/BPGM_mutase_AS"/>
</dbReference>
<dbReference type="PANTHER" id="PTHR48100:SF1">
    <property type="entry name" value="HISTIDINE PHOSPHATASE FAMILY PROTEIN-RELATED"/>
    <property type="match status" value="1"/>
</dbReference>
<gene>
    <name evidence="3" type="ORF">K431DRAFT_31785</name>
</gene>
<dbReference type="EMBL" id="MU003778">
    <property type="protein sequence ID" value="KAF2723066.1"/>
    <property type="molecule type" value="Genomic_DNA"/>
</dbReference>
<dbReference type="SMART" id="SM00855">
    <property type="entry name" value="PGAM"/>
    <property type="match status" value="1"/>
</dbReference>
<dbReference type="Proteomes" id="UP000799441">
    <property type="component" value="Unassembled WGS sequence"/>
</dbReference>
<dbReference type="Pfam" id="PF00300">
    <property type="entry name" value="His_Phos_1"/>
    <property type="match status" value="1"/>
</dbReference>
<reference evidence="3" key="1">
    <citation type="journal article" date="2020" name="Stud. Mycol.">
        <title>101 Dothideomycetes genomes: a test case for predicting lifestyles and emergence of pathogens.</title>
        <authorList>
            <person name="Haridas S."/>
            <person name="Albert R."/>
            <person name="Binder M."/>
            <person name="Bloem J."/>
            <person name="Labutti K."/>
            <person name="Salamov A."/>
            <person name="Andreopoulos B."/>
            <person name="Baker S."/>
            <person name="Barry K."/>
            <person name="Bills G."/>
            <person name="Bluhm B."/>
            <person name="Cannon C."/>
            <person name="Castanera R."/>
            <person name="Culley D."/>
            <person name="Daum C."/>
            <person name="Ezra D."/>
            <person name="Gonzalez J."/>
            <person name="Henrissat B."/>
            <person name="Kuo A."/>
            <person name="Liang C."/>
            <person name="Lipzen A."/>
            <person name="Lutzoni F."/>
            <person name="Magnuson J."/>
            <person name="Mondo S."/>
            <person name="Nolan M."/>
            <person name="Ohm R."/>
            <person name="Pangilinan J."/>
            <person name="Park H.-J."/>
            <person name="Ramirez L."/>
            <person name="Alfaro M."/>
            <person name="Sun H."/>
            <person name="Tritt A."/>
            <person name="Yoshinaga Y."/>
            <person name="Zwiers L.-H."/>
            <person name="Turgeon B."/>
            <person name="Goodwin S."/>
            <person name="Spatafora J."/>
            <person name="Crous P."/>
            <person name="Grigoriev I."/>
        </authorList>
    </citation>
    <scope>NUCLEOTIDE SEQUENCE</scope>
    <source>
        <strain evidence="3">CBS 116435</strain>
    </source>
</reference>
<accession>A0A9P4QDQ6</accession>
<comment type="caution">
    <text evidence="3">The sequence shown here is derived from an EMBL/GenBank/DDBJ whole genome shotgun (WGS) entry which is preliminary data.</text>
</comment>
<dbReference type="OrthoDB" id="496981at2759"/>
<dbReference type="CDD" id="cd07067">
    <property type="entry name" value="HP_PGM_like"/>
    <property type="match status" value="1"/>
</dbReference>
<evidence type="ECO:0000256" key="2">
    <source>
        <dbReference type="ARBA" id="ARBA00023235"/>
    </source>
</evidence>
<sequence>MDHQRDTSGGRSRRFTYVPGFFEHDRQPTGPDKGFRANTLPGLGILDRHYDSEIGSSDNLQTGQTQWQRFMGYLQHLNQTAPSGTSYKLLYIIRHGEGEHNVKEHEVGRHEWEAKWAHLEGDGSRTWADAALTPKGEQQAKELNSFWRNSISELHVPAPQSIYSSPLRRCLQTTHLSFNHITNGPASPLRFTISESLHEISGKHTCDRRRSRSTIVSEWPDATILEPLTENDELWHPDRRETLEEAQARIEVFLDRLFENDPEATYLALAMHSGAIRALHAALGHPDVWVAAGALVPVLVKCEQM</sequence>
<evidence type="ECO:0000313" key="3">
    <source>
        <dbReference type="EMBL" id="KAF2723066.1"/>
    </source>
</evidence>
<keyword evidence="4" id="KW-1185">Reference proteome</keyword>
<evidence type="ECO:0000256" key="1">
    <source>
        <dbReference type="ARBA" id="ARBA00023152"/>
    </source>
</evidence>
<dbReference type="PROSITE" id="PS00175">
    <property type="entry name" value="PG_MUTASE"/>
    <property type="match status" value="1"/>
</dbReference>
<protein>
    <submittedName>
        <fullName evidence="3">Phosphoglycerate mutase-like protein</fullName>
    </submittedName>
</protein>
<name>A0A9P4QDQ6_9PEZI</name>
<dbReference type="InterPro" id="IPR013078">
    <property type="entry name" value="His_Pase_superF_clade-1"/>
</dbReference>
<evidence type="ECO:0000313" key="4">
    <source>
        <dbReference type="Proteomes" id="UP000799441"/>
    </source>
</evidence>
<dbReference type="Gene3D" id="3.40.50.1240">
    <property type="entry name" value="Phosphoglycerate mutase-like"/>
    <property type="match status" value="1"/>
</dbReference>
<dbReference type="SUPFAM" id="SSF53254">
    <property type="entry name" value="Phosphoglycerate mutase-like"/>
    <property type="match status" value="1"/>
</dbReference>
<dbReference type="GO" id="GO:0016791">
    <property type="term" value="F:phosphatase activity"/>
    <property type="evidence" value="ECO:0007669"/>
    <property type="project" value="TreeGrafter"/>
</dbReference>
<dbReference type="InterPro" id="IPR029033">
    <property type="entry name" value="His_PPase_superfam"/>
</dbReference>
<dbReference type="PANTHER" id="PTHR48100">
    <property type="entry name" value="BROAD-SPECIFICITY PHOSPHATASE YOR283W-RELATED"/>
    <property type="match status" value="1"/>
</dbReference>
<keyword evidence="2" id="KW-0413">Isomerase</keyword>
<organism evidence="3 4">
    <name type="scientific">Polychaeton citri CBS 116435</name>
    <dbReference type="NCBI Taxonomy" id="1314669"/>
    <lineage>
        <taxon>Eukaryota</taxon>
        <taxon>Fungi</taxon>
        <taxon>Dikarya</taxon>
        <taxon>Ascomycota</taxon>
        <taxon>Pezizomycotina</taxon>
        <taxon>Dothideomycetes</taxon>
        <taxon>Dothideomycetidae</taxon>
        <taxon>Capnodiales</taxon>
        <taxon>Capnodiaceae</taxon>
        <taxon>Polychaeton</taxon>
    </lineage>
</organism>
<dbReference type="InterPro" id="IPR050275">
    <property type="entry name" value="PGM_Phosphatase"/>
</dbReference>
<dbReference type="AlphaFoldDB" id="A0A9P4QDQ6"/>